<feature type="domain" description="ALIX V-shaped" evidence="2">
    <location>
        <begin position="1"/>
        <end position="140"/>
    </location>
</feature>
<dbReference type="AlphaFoldDB" id="A0A9D3N1I4"/>
<feature type="compositionally biased region" description="Pro residues" evidence="1">
    <location>
        <begin position="268"/>
        <end position="280"/>
    </location>
</feature>
<gene>
    <name evidence="3" type="ORF">ANANG_G00015970</name>
</gene>
<feature type="region of interest" description="Disordered" evidence="1">
    <location>
        <begin position="155"/>
        <end position="230"/>
    </location>
</feature>
<dbReference type="GO" id="GO:0000281">
    <property type="term" value="P:mitotic cytokinesis"/>
    <property type="evidence" value="ECO:0007669"/>
    <property type="project" value="TreeGrafter"/>
</dbReference>
<name>A0A9D3N1I4_ANGAN</name>
<dbReference type="InterPro" id="IPR025304">
    <property type="entry name" value="ALIX_V_dom"/>
</dbReference>
<evidence type="ECO:0000313" key="4">
    <source>
        <dbReference type="Proteomes" id="UP001044222"/>
    </source>
</evidence>
<feature type="compositionally biased region" description="Polar residues" evidence="1">
    <location>
        <begin position="196"/>
        <end position="221"/>
    </location>
</feature>
<evidence type="ECO:0000313" key="3">
    <source>
        <dbReference type="EMBL" id="KAG5857140.1"/>
    </source>
</evidence>
<sequence>MKKERGRIESGIKSVEFDMTGTFLSALAQGSTIDEEALSTRQLDNTYGGYSQEVQKSLKTQEELLANVQTLHQKFSGMKQTSAESIQREEVMKKLASAYDSYMEMTTNLQEGTKFYGDLTVILLKFQNNCSDIVFARKTELDDLLKVIQQTLAQEPSAPSIPPATTDQASTTTTTTSTSTSPQADPFLHPGLCFTPTASNPDPAQASSTTSVETPGLTSPAQGPPYPTYQGHPGFFPMPMGWSPFGYGQYNMPYLPYQSLGQVGYPAATPPQPQNQPNYP</sequence>
<comment type="caution">
    <text evidence="3">The sequence shown here is derived from an EMBL/GenBank/DDBJ whole genome shotgun (WGS) entry which is preliminary data.</text>
</comment>
<evidence type="ECO:0000259" key="2">
    <source>
        <dbReference type="Pfam" id="PF13949"/>
    </source>
</evidence>
<dbReference type="GO" id="GO:0005768">
    <property type="term" value="C:endosome"/>
    <property type="evidence" value="ECO:0007669"/>
    <property type="project" value="TreeGrafter"/>
</dbReference>
<dbReference type="PANTHER" id="PTHR23030">
    <property type="entry name" value="PCD6 INTERACTING PROTEIN-RELATED"/>
    <property type="match status" value="1"/>
</dbReference>
<dbReference type="PANTHER" id="PTHR23030:SF39">
    <property type="entry name" value="PROGRAMMED CELL DEATH 6-INTERACTING PROTEIN"/>
    <property type="match status" value="1"/>
</dbReference>
<keyword evidence="4" id="KW-1185">Reference proteome</keyword>
<accession>A0A9D3N1I4</accession>
<organism evidence="3 4">
    <name type="scientific">Anguilla anguilla</name>
    <name type="common">European freshwater eel</name>
    <name type="synonym">Muraena anguilla</name>
    <dbReference type="NCBI Taxonomy" id="7936"/>
    <lineage>
        <taxon>Eukaryota</taxon>
        <taxon>Metazoa</taxon>
        <taxon>Chordata</taxon>
        <taxon>Craniata</taxon>
        <taxon>Vertebrata</taxon>
        <taxon>Euteleostomi</taxon>
        <taxon>Actinopterygii</taxon>
        <taxon>Neopterygii</taxon>
        <taxon>Teleostei</taxon>
        <taxon>Anguilliformes</taxon>
        <taxon>Anguillidae</taxon>
        <taxon>Anguilla</taxon>
    </lineage>
</organism>
<dbReference type="Gene3D" id="1.20.140.50">
    <property type="entry name" value="alix/aip1 like domains"/>
    <property type="match status" value="1"/>
</dbReference>
<dbReference type="Gene3D" id="1.20.120.560">
    <property type="entry name" value="alix/aip1 in complex with the ypdl late domain"/>
    <property type="match status" value="1"/>
</dbReference>
<reference evidence="3" key="1">
    <citation type="submission" date="2021-01" db="EMBL/GenBank/DDBJ databases">
        <title>A chromosome-scale assembly of European eel, Anguilla anguilla.</title>
        <authorList>
            <person name="Henkel C."/>
            <person name="Jong-Raadsen S.A."/>
            <person name="Dufour S."/>
            <person name="Weltzien F.-A."/>
            <person name="Palstra A.P."/>
            <person name="Pelster B."/>
            <person name="Spaink H.P."/>
            <person name="Van Den Thillart G.E."/>
            <person name="Jansen H."/>
            <person name="Zahm M."/>
            <person name="Klopp C."/>
            <person name="Cedric C."/>
            <person name="Louis A."/>
            <person name="Berthelot C."/>
            <person name="Parey E."/>
            <person name="Roest Crollius H."/>
            <person name="Montfort J."/>
            <person name="Robinson-Rechavi M."/>
            <person name="Bucao C."/>
            <person name="Bouchez O."/>
            <person name="Gislard M."/>
            <person name="Lluch J."/>
            <person name="Milhes M."/>
            <person name="Lampietro C."/>
            <person name="Lopez Roques C."/>
            <person name="Donnadieu C."/>
            <person name="Braasch I."/>
            <person name="Desvignes T."/>
            <person name="Postlethwait J."/>
            <person name="Bobe J."/>
            <person name="Guiguen Y."/>
            <person name="Dirks R."/>
        </authorList>
    </citation>
    <scope>NUCLEOTIDE SEQUENCE</scope>
    <source>
        <strain evidence="3">Tag_6206</strain>
        <tissue evidence="3">Liver</tissue>
    </source>
</reference>
<feature type="compositionally biased region" description="Low complexity" evidence="1">
    <location>
        <begin position="163"/>
        <end position="186"/>
    </location>
</feature>
<dbReference type="Pfam" id="PF13949">
    <property type="entry name" value="ALIX_LYPXL_bnd"/>
    <property type="match status" value="1"/>
</dbReference>
<dbReference type="Proteomes" id="UP001044222">
    <property type="component" value="Unassembled WGS sequence"/>
</dbReference>
<protein>
    <recommendedName>
        <fullName evidence="2">ALIX V-shaped domain-containing protein</fullName>
    </recommendedName>
</protein>
<dbReference type="EMBL" id="JAFIRN010000001">
    <property type="protein sequence ID" value="KAG5857140.1"/>
    <property type="molecule type" value="Genomic_DNA"/>
</dbReference>
<evidence type="ECO:0000256" key="1">
    <source>
        <dbReference type="SAM" id="MobiDB-lite"/>
    </source>
</evidence>
<feature type="region of interest" description="Disordered" evidence="1">
    <location>
        <begin position="261"/>
        <end position="280"/>
    </location>
</feature>
<proteinExistence type="predicted"/>